<dbReference type="InterPro" id="IPR028992">
    <property type="entry name" value="Hedgehog/Intein_dom"/>
</dbReference>
<dbReference type="Pfam" id="PF13403">
    <property type="entry name" value="Hint_2"/>
    <property type="match status" value="1"/>
</dbReference>
<evidence type="ECO:0000313" key="3">
    <source>
        <dbReference type="Proteomes" id="UP000322545"/>
    </source>
</evidence>
<dbReference type="InterPro" id="IPR049804">
    <property type="entry name" value="Choice_anch_L"/>
</dbReference>
<dbReference type="Proteomes" id="UP000322545">
    <property type="component" value="Unassembled WGS sequence"/>
</dbReference>
<dbReference type="EMBL" id="FRCB01000001">
    <property type="protein sequence ID" value="SHL41783.1"/>
    <property type="molecule type" value="Genomic_DNA"/>
</dbReference>
<keyword evidence="3" id="KW-1185">Reference proteome</keyword>
<dbReference type="SUPFAM" id="SSF51294">
    <property type="entry name" value="Hedgehog/intein (Hint) domain"/>
    <property type="match status" value="1"/>
</dbReference>
<sequence>MVAPARLPIDTDASAVAMAQEIFGDGATVVSASYTGAALSSGIYTDGDAITPGVTPADTGVILSTGNVTSFTNDAPPAFAWWLQDNSNQRTNTSTNTTGPDNDPLFNAAAGASTFDAAYLDVDFIPTGSLMSMKFVFASEEFPEFQTGIYQDFVGVWVNGQQVDLSIGDGDADPNNLNGATNANLYNDNTGDQFNTEMDGFTVTLTLTFPVTAGELNSIRIGIADVVDSSYDSALLIAADSLQTTLVALDDTSNLFPDGSKTLDLLANDVNSTGGILTITHINGQAVSVGDVVTLTTGQQVTLNANGTVTVTGDGDIEQFNFTYEATSSTGQSDIGFVTVDSVPCFTAGTRILTPSGLVQVEYLNPGDLVTTKDDGPQPLRWIGQRRVAAEGNFAPILISAGSFGAHHDLLVSPLHRVLIRDSLAELLFGEGEVLVAARDLVNGHSIRRMEGGFVDYLHLMFDRHQVIYSEGLETESFLPGPQITNVFEAEVLKEICTIFPEIDPATGAGYSPAARRTLRPFEAQVLVRRKAA</sequence>
<protein>
    <submittedName>
        <fullName evidence="2">Hint domain-containing protein</fullName>
    </submittedName>
</protein>
<gene>
    <name evidence="2" type="ORF">SAMN05443432_101439</name>
</gene>
<dbReference type="Gene3D" id="2.170.16.10">
    <property type="entry name" value="Hedgehog/Intein (Hint) domain"/>
    <property type="match status" value="1"/>
</dbReference>
<dbReference type="RefSeq" id="WP_188129840.1">
    <property type="nucleotide sequence ID" value="NZ_FRCB01000001.1"/>
</dbReference>
<name>A0A1M7AG67_9RHOB</name>
<dbReference type="AlphaFoldDB" id="A0A1M7AG67"/>
<accession>A0A1M7AG67</accession>
<reference evidence="2 3" key="1">
    <citation type="submission" date="2016-11" db="EMBL/GenBank/DDBJ databases">
        <authorList>
            <person name="Varghese N."/>
            <person name="Submissions S."/>
        </authorList>
    </citation>
    <scope>NUCLEOTIDE SEQUENCE [LARGE SCALE GENOMIC DNA]</scope>
    <source>
        <strain evidence="2 3">DSM 28249</strain>
    </source>
</reference>
<organism evidence="2 3">
    <name type="scientific">Roseovarius litoreus</name>
    <dbReference type="NCBI Taxonomy" id="1155722"/>
    <lineage>
        <taxon>Bacteria</taxon>
        <taxon>Pseudomonadati</taxon>
        <taxon>Pseudomonadota</taxon>
        <taxon>Alphaproteobacteria</taxon>
        <taxon>Rhodobacterales</taxon>
        <taxon>Roseobacteraceae</taxon>
        <taxon>Roseovarius</taxon>
    </lineage>
</organism>
<evidence type="ECO:0000259" key="1">
    <source>
        <dbReference type="Pfam" id="PF13403"/>
    </source>
</evidence>
<proteinExistence type="predicted"/>
<evidence type="ECO:0000313" key="2">
    <source>
        <dbReference type="EMBL" id="SHL41783.1"/>
    </source>
</evidence>
<dbReference type="NCBIfam" id="NF038133">
    <property type="entry name" value="choice_anch_L"/>
    <property type="match status" value="1"/>
</dbReference>
<feature type="domain" description="Hedgehog/Intein (Hint)" evidence="1">
    <location>
        <begin position="344"/>
        <end position="481"/>
    </location>
</feature>
<dbReference type="InterPro" id="IPR036844">
    <property type="entry name" value="Hint_dom_sf"/>
</dbReference>